<evidence type="ECO:0000256" key="1">
    <source>
        <dbReference type="ARBA" id="ARBA00004514"/>
    </source>
</evidence>
<feature type="compositionally biased region" description="Basic and acidic residues" evidence="5">
    <location>
        <begin position="13"/>
        <end position="29"/>
    </location>
</feature>
<dbReference type="Pfam" id="PF13553">
    <property type="entry name" value="FIIND"/>
    <property type="match status" value="1"/>
</dbReference>
<evidence type="ECO:0000313" key="8">
    <source>
        <dbReference type="EMBL" id="GCC28938.1"/>
    </source>
</evidence>
<dbReference type="SMART" id="SM00005">
    <property type="entry name" value="DEATH"/>
    <property type="match status" value="1"/>
</dbReference>
<evidence type="ECO:0000313" key="9">
    <source>
        <dbReference type="Proteomes" id="UP000287033"/>
    </source>
</evidence>
<keyword evidence="3" id="KW-0399">Innate immunity</keyword>
<keyword evidence="2" id="KW-0963">Cytoplasm</keyword>
<proteinExistence type="predicted"/>
<dbReference type="AlphaFoldDB" id="A0A401SEX7"/>
<dbReference type="GO" id="GO:0045087">
    <property type="term" value="P:innate immune response"/>
    <property type="evidence" value="ECO:0007669"/>
    <property type="project" value="UniProtKB-KW"/>
</dbReference>
<dbReference type="OMA" id="LPPCEHC"/>
<feature type="region of interest" description="Disordered" evidence="5">
    <location>
        <begin position="1"/>
        <end position="81"/>
    </location>
</feature>
<reference evidence="8 9" key="1">
    <citation type="journal article" date="2018" name="Nat. Ecol. Evol.">
        <title>Shark genomes provide insights into elasmobranch evolution and the origin of vertebrates.</title>
        <authorList>
            <person name="Hara Y"/>
            <person name="Yamaguchi K"/>
            <person name="Onimaru K"/>
            <person name="Kadota M"/>
            <person name="Koyanagi M"/>
            <person name="Keeley SD"/>
            <person name="Tatsumi K"/>
            <person name="Tanaka K"/>
            <person name="Motone F"/>
            <person name="Kageyama Y"/>
            <person name="Nozu R"/>
            <person name="Adachi N"/>
            <person name="Nishimura O"/>
            <person name="Nakagawa R"/>
            <person name="Tanegashima C"/>
            <person name="Kiyatake I"/>
            <person name="Matsumoto R"/>
            <person name="Murakumo K"/>
            <person name="Nishida K"/>
            <person name="Terakita A"/>
            <person name="Kuratani S"/>
            <person name="Sato K"/>
            <person name="Hyodo S Kuraku.S."/>
        </authorList>
    </citation>
    <scope>NUCLEOTIDE SEQUENCE [LARGE SCALE GENOMIC DNA]</scope>
</reference>
<evidence type="ECO:0000256" key="5">
    <source>
        <dbReference type="SAM" id="MobiDB-lite"/>
    </source>
</evidence>
<dbReference type="CDD" id="cd01670">
    <property type="entry name" value="Death"/>
    <property type="match status" value="1"/>
</dbReference>
<dbReference type="GO" id="GO:0005829">
    <property type="term" value="C:cytosol"/>
    <property type="evidence" value="ECO:0007669"/>
    <property type="project" value="UniProtKB-SubCell"/>
</dbReference>
<feature type="compositionally biased region" description="Basic and acidic residues" evidence="5">
    <location>
        <begin position="395"/>
        <end position="404"/>
    </location>
</feature>
<name>A0A401SEX7_CHIPU</name>
<evidence type="ECO:0000256" key="2">
    <source>
        <dbReference type="ARBA" id="ARBA00022490"/>
    </source>
</evidence>
<dbReference type="InterPro" id="IPR000488">
    <property type="entry name" value="Death_dom"/>
</dbReference>
<feature type="region of interest" description="Disordered" evidence="5">
    <location>
        <begin position="366"/>
        <end position="415"/>
    </location>
</feature>
<dbReference type="Pfam" id="PF00531">
    <property type="entry name" value="Death"/>
    <property type="match status" value="1"/>
</dbReference>
<dbReference type="PROSITE" id="PS51830">
    <property type="entry name" value="FIIND"/>
    <property type="match status" value="1"/>
</dbReference>
<feature type="domain" description="FIIND" evidence="7">
    <location>
        <begin position="93"/>
        <end position="373"/>
    </location>
</feature>
<evidence type="ECO:0000256" key="4">
    <source>
        <dbReference type="ARBA" id="ARBA00022859"/>
    </source>
</evidence>
<dbReference type="Pfam" id="PF23679">
    <property type="entry name" value="UPA-FIIND"/>
    <property type="match status" value="1"/>
</dbReference>
<dbReference type="Proteomes" id="UP000287033">
    <property type="component" value="Unassembled WGS sequence"/>
</dbReference>
<sequence length="505" mass="57632">MVADCSVEEMQASEERTPTIDLKEHRSSDSSEAELDANETTAEDGQPNNNPEQAADDPSLPRLPPENCRTEETTTNPSDTDLYIKPLCPSCNCQTNQNFEQVPPRQISKERFCLKLDHEGSYQCVATGLVFEVTGKVDIIYSILSWYKYDTFLKEKWKLCGPLFEVKSDPALLKSIYFPHSLCLSDHSADLQFGILHIKDKKPKIEPAVDHSTTHVHWNVSSLSPVGPICNTPSEVIQHHGVVLIYKIINSYQSLLFHVYMATNNHSVIKDITKAEKYSKQKSVKIDKPTPCHKKLITGKTYRLLSNPQADITPGEIAFEDMTPLKCKGYFEVFLEQPEDFQLTLMDVDSGETMWTSKLRECDWAHHDQNEQGKPRDFNKNRRRKSSNDNIMEESSSKRSRWNDTTDGPPCNKNNTITEKQLMQFAEKLGSNWQIFAISCLDLQSQDIDKIKDQNASPTMQIFYMLQKWKNNESDNATPSNLRKKLIDANIEPDARILLEGFCNQ</sequence>
<dbReference type="PANTHER" id="PTHR46985">
    <property type="entry name" value="NACHT, LRR AND PYD DOMAINS-CONTAINING PROTEIN 1"/>
    <property type="match status" value="1"/>
</dbReference>
<comment type="subcellular location">
    <subcellularLocation>
        <location evidence="1">Cytoplasm</location>
        <location evidence="1">Cytosol</location>
    </subcellularLocation>
</comment>
<feature type="compositionally biased region" description="Basic and acidic residues" evidence="5">
    <location>
        <begin position="366"/>
        <end position="380"/>
    </location>
</feature>
<keyword evidence="4" id="KW-0391">Immunity</keyword>
<dbReference type="GO" id="GO:0007165">
    <property type="term" value="P:signal transduction"/>
    <property type="evidence" value="ECO:0007669"/>
    <property type="project" value="InterPro"/>
</dbReference>
<dbReference type="InterPro" id="IPR025307">
    <property type="entry name" value="FIIND_dom"/>
</dbReference>
<dbReference type="EMBL" id="BEZZ01000226">
    <property type="protein sequence ID" value="GCC28938.1"/>
    <property type="molecule type" value="Genomic_DNA"/>
</dbReference>
<keyword evidence="9" id="KW-1185">Reference proteome</keyword>
<dbReference type="InterPro" id="IPR011029">
    <property type="entry name" value="DEATH-like_dom_sf"/>
</dbReference>
<gene>
    <name evidence="8" type="ORF">chiPu_0007372</name>
</gene>
<dbReference type="PANTHER" id="PTHR46985:SF2">
    <property type="entry name" value="APOPTOSIS-ASSOCIATED SPECK-LIKE PROTEIN CONTAINING A CARD"/>
    <property type="match status" value="1"/>
</dbReference>
<accession>A0A401SEX7</accession>
<organism evidence="8 9">
    <name type="scientific">Chiloscyllium punctatum</name>
    <name type="common">Brownbanded bambooshark</name>
    <name type="synonym">Hemiscyllium punctatum</name>
    <dbReference type="NCBI Taxonomy" id="137246"/>
    <lineage>
        <taxon>Eukaryota</taxon>
        <taxon>Metazoa</taxon>
        <taxon>Chordata</taxon>
        <taxon>Craniata</taxon>
        <taxon>Vertebrata</taxon>
        <taxon>Chondrichthyes</taxon>
        <taxon>Elasmobranchii</taxon>
        <taxon>Galeomorphii</taxon>
        <taxon>Galeoidea</taxon>
        <taxon>Orectolobiformes</taxon>
        <taxon>Hemiscylliidae</taxon>
        <taxon>Chiloscyllium</taxon>
    </lineage>
</organism>
<evidence type="ECO:0008006" key="10">
    <source>
        <dbReference type="Google" id="ProtNLM"/>
    </source>
</evidence>
<evidence type="ECO:0000259" key="7">
    <source>
        <dbReference type="PROSITE" id="PS51830"/>
    </source>
</evidence>
<evidence type="ECO:0000256" key="3">
    <source>
        <dbReference type="ARBA" id="ARBA00022588"/>
    </source>
</evidence>
<protein>
    <recommendedName>
        <fullName evidence="10">Death domain-containing protein</fullName>
    </recommendedName>
</protein>
<dbReference type="InterPro" id="IPR051249">
    <property type="entry name" value="NLRP_Inflammasome"/>
</dbReference>
<evidence type="ECO:0000259" key="6">
    <source>
        <dbReference type="PROSITE" id="PS50017"/>
    </source>
</evidence>
<comment type="caution">
    <text evidence="8">The sequence shown here is derived from an EMBL/GenBank/DDBJ whole genome shotgun (WGS) entry which is preliminary data.</text>
</comment>
<dbReference type="OrthoDB" id="428577at2759"/>
<feature type="domain" description="Death" evidence="6">
    <location>
        <begin position="441"/>
        <end position="502"/>
    </location>
</feature>
<dbReference type="SUPFAM" id="SSF47986">
    <property type="entry name" value="DEATH domain"/>
    <property type="match status" value="1"/>
</dbReference>
<dbReference type="Gene3D" id="1.10.533.10">
    <property type="entry name" value="Death Domain, Fas"/>
    <property type="match status" value="1"/>
</dbReference>
<dbReference type="PROSITE" id="PS50017">
    <property type="entry name" value="DEATH_DOMAIN"/>
    <property type="match status" value="1"/>
</dbReference>